<keyword evidence="2" id="KW-0488">Methylation</keyword>
<proteinExistence type="predicted"/>
<organism evidence="7 8">
    <name type="scientific">Nocardioides baekrokdamisoli</name>
    <dbReference type="NCBI Taxonomy" id="1804624"/>
    <lineage>
        <taxon>Bacteria</taxon>
        <taxon>Bacillati</taxon>
        <taxon>Actinomycetota</taxon>
        <taxon>Actinomycetes</taxon>
        <taxon>Propionibacteriales</taxon>
        <taxon>Nocardioidaceae</taxon>
        <taxon>Nocardioides</taxon>
    </lineage>
</organism>
<dbReference type="InterPro" id="IPR000983">
    <property type="entry name" value="Bac_GSPG_pilin"/>
</dbReference>
<evidence type="ECO:0000313" key="7">
    <source>
        <dbReference type="EMBL" id="BBH16125.1"/>
    </source>
</evidence>
<dbReference type="GO" id="GO:0015627">
    <property type="term" value="C:type II protein secretion system complex"/>
    <property type="evidence" value="ECO:0007669"/>
    <property type="project" value="InterPro"/>
</dbReference>
<dbReference type="RefSeq" id="WP_125566315.1">
    <property type="nucleotide sequence ID" value="NZ_AP019307.1"/>
</dbReference>
<evidence type="ECO:0000256" key="3">
    <source>
        <dbReference type="ARBA" id="ARBA00022692"/>
    </source>
</evidence>
<dbReference type="GO" id="GO:0016020">
    <property type="term" value="C:membrane"/>
    <property type="evidence" value="ECO:0007669"/>
    <property type="project" value="UniProtKB-SubCell"/>
</dbReference>
<dbReference type="PANTHER" id="PTHR30093">
    <property type="entry name" value="GENERAL SECRETION PATHWAY PROTEIN G"/>
    <property type="match status" value="1"/>
</dbReference>
<dbReference type="SUPFAM" id="SSF54523">
    <property type="entry name" value="Pili subunits"/>
    <property type="match status" value="1"/>
</dbReference>
<evidence type="ECO:0000256" key="4">
    <source>
        <dbReference type="ARBA" id="ARBA00022989"/>
    </source>
</evidence>
<dbReference type="InterPro" id="IPR012902">
    <property type="entry name" value="N_methyl_site"/>
</dbReference>
<dbReference type="NCBIfam" id="TIGR02532">
    <property type="entry name" value="IV_pilin_GFxxxE"/>
    <property type="match status" value="1"/>
</dbReference>
<keyword evidence="4 6" id="KW-1133">Transmembrane helix</keyword>
<dbReference type="KEGG" id="nbe:Back2_04120"/>
<dbReference type="InterPro" id="IPR045584">
    <property type="entry name" value="Pilin-like"/>
</dbReference>
<dbReference type="GO" id="GO:0015628">
    <property type="term" value="P:protein secretion by the type II secretion system"/>
    <property type="evidence" value="ECO:0007669"/>
    <property type="project" value="InterPro"/>
</dbReference>
<dbReference type="Proteomes" id="UP000271573">
    <property type="component" value="Chromosome"/>
</dbReference>
<evidence type="ECO:0000256" key="5">
    <source>
        <dbReference type="ARBA" id="ARBA00023136"/>
    </source>
</evidence>
<dbReference type="Gene3D" id="3.30.700.10">
    <property type="entry name" value="Glycoprotein, Type 4 Pilin"/>
    <property type="match status" value="1"/>
</dbReference>
<name>A0A3G9IJ86_9ACTN</name>
<dbReference type="AlphaFoldDB" id="A0A3G9IJ86"/>
<dbReference type="Pfam" id="PF07963">
    <property type="entry name" value="N_methyl"/>
    <property type="match status" value="1"/>
</dbReference>
<keyword evidence="5 6" id="KW-0472">Membrane</keyword>
<protein>
    <submittedName>
        <fullName evidence="7">Pilus assembly protein PilA</fullName>
    </submittedName>
</protein>
<keyword evidence="8" id="KW-1185">Reference proteome</keyword>
<comment type="subcellular location">
    <subcellularLocation>
        <location evidence="1">Membrane</location>
        <topology evidence="1">Single-pass membrane protein</topology>
    </subcellularLocation>
</comment>
<evidence type="ECO:0000256" key="6">
    <source>
        <dbReference type="SAM" id="Phobius"/>
    </source>
</evidence>
<evidence type="ECO:0000256" key="2">
    <source>
        <dbReference type="ARBA" id="ARBA00022481"/>
    </source>
</evidence>
<keyword evidence="3 6" id="KW-0812">Transmembrane</keyword>
<evidence type="ECO:0000256" key="1">
    <source>
        <dbReference type="ARBA" id="ARBA00004167"/>
    </source>
</evidence>
<accession>A0A3G9IJ86</accession>
<dbReference type="PROSITE" id="PS00409">
    <property type="entry name" value="PROKAR_NTER_METHYL"/>
    <property type="match status" value="1"/>
</dbReference>
<evidence type="ECO:0000313" key="8">
    <source>
        <dbReference type="Proteomes" id="UP000271573"/>
    </source>
</evidence>
<reference evidence="7 8" key="1">
    <citation type="submission" date="2018-11" db="EMBL/GenBank/DDBJ databases">
        <title>Complete genome sequence of Nocardioides baekrokdamisoli strain KCTC 39748.</title>
        <authorList>
            <person name="Kang S.W."/>
            <person name="Lee K.C."/>
            <person name="Kim K.K."/>
            <person name="Kim J.S."/>
            <person name="Kim D.S."/>
            <person name="Ko S.H."/>
            <person name="Yang S.H."/>
            <person name="Shin Y.K."/>
            <person name="Lee J.S."/>
        </authorList>
    </citation>
    <scope>NUCLEOTIDE SEQUENCE [LARGE SCALE GENOMIC DNA]</scope>
    <source>
        <strain evidence="7 8">KCTC 39748</strain>
    </source>
</reference>
<gene>
    <name evidence="7" type="ORF">Back2_04120</name>
</gene>
<sequence>MRRSALRRTADAGFTLIELLIVIVILGILAAIVVLSVSGITKTGHAAACKSDVETVTTASEAYYAQNQGYAADIPALVTAGFLHSAPVTTNGYTVNYNSTTGAVTSTPVCSTISN</sequence>
<dbReference type="PANTHER" id="PTHR30093:SF44">
    <property type="entry name" value="TYPE II SECRETION SYSTEM CORE PROTEIN G"/>
    <property type="match status" value="1"/>
</dbReference>
<dbReference type="PRINTS" id="PR00813">
    <property type="entry name" value="BCTERIALGSPG"/>
</dbReference>
<feature type="transmembrane region" description="Helical" evidence="6">
    <location>
        <begin position="12"/>
        <end position="35"/>
    </location>
</feature>
<dbReference type="EMBL" id="AP019307">
    <property type="protein sequence ID" value="BBH16125.1"/>
    <property type="molecule type" value="Genomic_DNA"/>
</dbReference>